<gene>
    <name evidence="2" type="ORF">IPJ89_04845</name>
</gene>
<dbReference type="EMBL" id="CP064981">
    <property type="protein sequence ID" value="QQR92449.1"/>
    <property type="molecule type" value="Genomic_DNA"/>
</dbReference>
<accession>A0A7T9I0Z6</accession>
<dbReference type="PROSITE" id="PS51257">
    <property type="entry name" value="PROKAR_LIPOPROTEIN"/>
    <property type="match status" value="1"/>
</dbReference>
<protein>
    <submittedName>
        <fullName evidence="2">Uncharacterized protein</fullName>
    </submittedName>
</protein>
<name>A0A7T9I0Z6_9ARCH</name>
<evidence type="ECO:0000256" key="1">
    <source>
        <dbReference type="SAM" id="MobiDB-lite"/>
    </source>
</evidence>
<evidence type="ECO:0000313" key="2">
    <source>
        <dbReference type="EMBL" id="QQR92449.1"/>
    </source>
</evidence>
<dbReference type="AlphaFoldDB" id="A0A7T9I0Z6"/>
<dbReference type="Proteomes" id="UP000596004">
    <property type="component" value="Chromosome"/>
</dbReference>
<sequence length="377" mass="41320">MATRRPLQRTGKVAAFLGLMVLGACAGGNKGFRGAGPYERVAIQRDIRAAGNTFAPSPGSNPTQYAALGFTRTPDGKVRASPYFGHFETARDGKTFFNVQAAPNMNDPGAHYFAAGIGHTLFDGKVAVGTGFRQIGNETAQEFGAKLNLPSGTEITFSSELDEAYKDVLRTFRDNARVGVAQEIPIEIDGKRLFSGYFETGIHGEPKIKVGGSMNLGDFGALDAAFGLASKELQLRYSVPFGEKSEHFWFIGADINTEGGEPTFMIGINLTGYGRSRNPRRRKGQRGNTTGGSSPPKGGFRLVRVRADPQTATALTQMMKQPHLARRFLPIVRKRLAELRPRRKTEQAMTAKNTRVKWKGTKPVKKSRPFIHRPMRR</sequence>
<reference evidence="2" key="1">
    <citation type="submission" date="2020-11" db="EMBL/GenBank/DDBJ databases">
        <title>Connecting structure to function with the recovery of over 1000 high-quality activated sludge metagenome-assembled genomes encoding full-length rRNA genes using long-read sequencing.</title>
        <authorList>
            <person name="Singleton C.M."/>
            <person name="Petriglieri F."/>
            <person name="Kristensen J.M."/>
            <person name="Kirkegaard R.H."/>
            <person name="Michaelsen T.Y."/>
            <person name="Andersen M.H."/>
            <person name="Karst S.M."/>
            <person name="Dueholm M.S."/>
            <person name="Nielsen P.H."/>
            <person name="Albertsen M."/>
        </authorList>
    </citation>
    <scope>NUCLEOTIDE SEQUENCE</scope>
    <source>
        <strain evidence="2">Fred_18-Q3-R57-64_BAT3C.431</strain>
    </source>
</reference>
<organism evidence="2">
    <name type="scientific">Candidatus Iainarchaeum sp</name>
    <dbReference type="NCBI Taxonomy" id="3101447"/>
    <lineage>
        <taxon>Archaea</taxon>
        <taxon>Candidatus Iainarchaeota</taxon>
        <taxon>Candidatus Iainarchaeia</taxon>
        <taxon>Candidatus Iainarchaeales</taxon>
        <taxon>Candidatus Iainarchaeaceae</taxon>
        <taxon>Candidatus Iainarchaeum</taxon>
    </lineage>
</organism>
<feature type="region of interest" description="Disordered" evidence="1">
    <location>
        <begin position="271"/>
        <end position="300"/>
    </location>
</feature>
<proteinExistence type="predicted"/>